<protein>
    <submittedName>
        <fullName evidence="1">Uncharacterized protein</fullName>
    </submittedName>
</protein>
<dbReference type="EMBL" id="MN739278">
    <property type="protein sequence ID" value="QHS96716.1"/>
    <property type="molecule type" value="Genomic_DNA"/>
</dbReference>
<proteinExistence type="predicted"/>
<name>A0A6C0BWX1_9ZZZZ</name>
<organism evidence="1">
    <name type="scientific">viral metagenome</name>
    <dbReference type="NCBI Taxonomy" id="1070528"/>
    <lineage>
        <taxon>unclassified sequences</taxon>
        <taxon>metagenomes</taxon>
        <taxon>organismal metagenomes</taxon>
    </lineage>
</organism>
<dbReference type="AlphaFoldDB" id="A0A6C0BWX1"/>
<evidence type="ECO:0000313" key="1">
    <source>
        <dbReference type="EMBL" id="QHS96716.1"/>
    </source>
</evidence>
<reference evidence="1" key="1">
    <citation type="journal article" date="2020" name="Nature">
        <title>Giant virus diversity and host interactions through global metagenomics.</title>
        <authorList>
            <person name="Schulz F."/>
            <person name="Roux S."/>
            <person name="Paez-Espino D."/>
            <person name="Jungbluth S."/>
            <person name="Walsh D.A."/>
            <person name="Denef V.J."/>
            <person name="McMahon K.D."/>
            <person name="Konstantinidis K.T."/>
            <person name="Eloe-Fadrosh E.A."/>
            <person name="Kyrpides N.C."/>
            <person name="Woyke T."/>
        </authorList>
    </citation>
    <scope>NUCLEOTIDE SEQUENCE</scope>
    <source>
        <strain evidence="1">GVMAG-M-3300020166-5</strain>
    </source>
</reference>
<accession>A0A6C0BWX1</accession>
<sequence length="129" mass="15360">MNVTYKITEVNKTSGVDIEDFMDSFEAGDEGDKMSDPRSRVSDYYTPSHIFAMETDYNTNYTVKMLGSIMDYYNLSKRKLCKEELVQVIILFELEECNREDVENRRRLWKNIRELKNNAYFSKYISFEP</sequence>